<evidence type="ECO:0000313" key="1">
    <source>
        <dbReference type="EMBL" id="QNM15175.1"/>
    </source>
</evidence>
<evidence type="ECO:0000313" key="2">
    <source>
        <dbReference type="Proteomes" id="UP000515913"/>
    </source>
</evidence>
<dbReference type="AlphaFoldDB" id="A0A7G9GWJ3"/>
<dbReference type="KEGG" id="fho:H9Q81_09740"/>
<gene>
    <name evidence="1" type="ORF">H9Q81_09740</name>
</gene>
<dbReference type="SUPFAM" id="SSF82185">
    <property type="entry name" value="Histone H3 K4-specific methyltransferase SET7/9 N-terminal domain"/>
    <property type="match status" value="2"/>
</dbReference>
<dbReference type="EMBL" id="CP060637">
    <property type="protein sequence ID" value="QNM15175.1"/>
    <property type="molecule type" value="Genomic_DNA"/>
</dbReference>
<organism evidence="1 2">
    <name type="scientific">Fusobacterium hominis</name>
    <dbReference type="NCBI Taxonomy" id="2764326"/>
    <lineage>
        <taxon>Bacteria</taxon>
        <taxon>Fusobacteriati</taxon>
        <taxon>Fusobacteriota</taxon>
        <taxon>Fusobacteriia</taxon>
        <taxon>Fusobacteriales</taxon>
        <taxon>Fusobacteriaceae</taxon>
        <taxon>Fusobacterium</taxon>
    </lineage>
</organism>
<reference evidence="1 2" key="1">
    <citation type="submission" date="2020-08" db="EMBL/GenBank/DDBJ databases">
        <authorList>
            <person name="Liu C."/>
            <person name="Sun Q."/>
        </authorList>
    </citation>
    <scope>NUCLEOTIDE SEQUENCE [LARGE SCALE GENOMIC DNA]</scope>
    <source>
        <strain evidence="1 2">NSJ-57</strain>
    </source>
</reference>
<dbReference type="Pfam" id="PF07661">
    <property type="entry name" value="MORN_2"/>
    <property type="match status" value="4"/>
</dbReference>
<name>A0A7G9GWJ3_9FUSO</name>
<protein>
    <submittedName>
        <fullName evidence="1">Toxin-antitoxin system YwqK family antitoxin</fullName>
    </submittedName>
</protein>
<dbReference type="RefSeq" id="WP_187422871.1">
    <property type="nucleotide sequence ID" value="NZ_CP060637.1"/>
</dbReference>
<dbReference type="Gene3D" id="2.20.110.10">
    <property type="entry name" value="Histone H3 K4-specific methyltransferase SET7/9 N-terminal domain"/>
    <property type="match status" value="2"/>
</dbReference>
<proteinExistence type="predicted"/>
<keyword evidence="2" id="KW-1185">Reference proteome</keyword>
<accession>A0A7G9GWJ3</accession>
<dbReference type="InterPro" id="IPR011652">
    <property type="entry name" value="MORN_2"/>
</dbReference>
<sequence>MRKITTFLLTILSGAAIYAEEFKEIAPLDQIININVQKSAPKKEEPKVEKIDEVKKDLEEKKDIKVTEEKPVKVEKSETVKVDIKPEMTKDKISGRVLDLAEKRMVGDVAYANDEQTPYTGTFALFLGDFIEYTETFKNGVLEGPKTWYSEEGNIVLQEYYKNNKIEGEQKAYYENGAIKSIVDYKNNRVLGITAYAKDGKVLHQDNFKNGTGVWKYFWENGKVLEEGHYKNWVKDGVWKKYRENGEIDTVTEYKNGKQVDVTWQ</sequence>
<dbReference type="Proteomes" id="UP000515913">
    <property type="component" value="Chromosome"/>
</dbReference>